<dbReference type="RefSeq" id="WP_096806004.1">
    <property type="nucleotide sequence ID" value="NZ_CP022196.1"/>
</dbReference>
<sequence length="88" mass="9088">MSDPFKNRTPSLNGPATDLSPVTPSDTVNFAKVAVALYIESAGTLSIVTQKSETRTVAVGDFAILPVGVRRVNATGTTATGIHAFIVG</sequence>
<evidence type="ECO:0000313" key="3">
    <source>
        <dbReference type="Proteomes" id="UP000217935"/>
    </source>
</evidence>
<dbReference type="Proteomes" id="UP000217935">
    <property type="component" value="Chromosome"/>
</dbReference>
<gene>
    <name evidence="2" type="ORF">CEW89_11550</name>
</gene>
<name>A0A291GDK9_9RHOB</name>
<reference evidence="2 3" key="1">
    <citation type="submission" date="2017-06" db="EMBL/GenBank/DDBJ databases">
        <title>Celeribacter sp. TSPH2 complete genome sequence.</title>
        <authorList>
            <person name="Woo J.-H."/>
            <person name="Kim H.-S."/>
        </authorList>
    </citation>
    <scope>NUCLEOTIDE SEQUENCE [LARGE SCALE GENOMIC DNA]</scope>
    <source>
        <strain evidence="2 3">TSPH2</strain>
    </source>
</reference>
<accession>A0A291GDK9</accession>
<evidence type="ECO:0000313" key="2">
    <source>
        <dbReference type="EMBL" id="ATG48150.1"/>
    </source>
</evidence>
<organism evidence="2 3">
    <name type="scientific">Celeribacter ethanolicus</name>
    <dbReference type="NCBI Taxonomy" id="1758178"/>
    <lineage>
        <taxon>Bacteria</taxon>
        <taxon>Pseudomonadati</taxon>
        <taxon>Pseudomonadota</taxon>
        <taxon>Alphaproteobacteria</taxon>
        <taxon>Rhodobacterales</taxon>
        <taxon>Roseobacteraceae</taxon>
        <taxon>Celeribacter</taxon>
    </lineage>
</organism>
<protein>
    <submittedName>
        <fullName evidence="2">Uncharacterized protein</fullName>
    </submittedName>
</protein>
<dbReference type="AlphaFoldDB" id="A0A291GDK9"/>
<feature type="region of interest" description="Disordered" evidence="1">
    <location>
        <begin position="1"/>
        <end position="22"/>
    </location>
</feature>
<feature type="compositionally biased region" description="Polar residues" evidence="1">
    <location>
        <begin position="8"/>
        <end position="22"/>
    </location>
</feature>
<proteinExistence type="predicted"/>
<evidence type="ECO:0000256" key="1">
    <source>
        <dbReference type="SAM" id="MobiDB-lite"/>
    </source>
</evidence>
<keyword evidence="3" id="KW-1185">Reference proteome</keyword>
<dbReference type="EMBL" id="CP022196">
    <property type="protein sequence ID" value="ATG48150.1"/>
    <property type="molecule type" value="Genomic_DNA"/>
</dbReference>
<dbReference type="KEGG" id="ceh:CEW89_11550"/>
<dbReference type="OrthoDB" id="7916272at2"/>